<dbReference type="Proteomes" id="UP000298173">
    <property type="component" value="Unassembled WGS sequence"/>
</dbReference>
<comment type="caution">
    <text evidence="1">The sequence shown here is derived from an EMBL/GenBank/DDBJ whole genome shotgun (WGS) entry which is preliminary data.</text>
</comment>
<organism evidence="1 2">
    <name type="scientific">Cryobacterium glaciale</name>
    <dbReference type="NCBI Taxonomy" id="1259145"/>
    <lineage>
        <taxon>Bacteria</taxon>
        <taxon>Bacillati</taxon>
        <taxon>Actinomycetota</taxon>
        <taxon>Actinomycetes</taxon>
        <taxon>Micrococcales</taxon>
        <taxon>Microbacteriaceae</taxon>
        <taxon>Cryobacterium</taxon>
    </lineage>
</organism>
<evidence type="ECO:0000313" key="1">
    <source>
        <dbReference type="EMBL" id="TFB77266.1"/>
    </source>
</evidence>
<dbReference type="InterPro" id="IPR036388">
    <property type="entry name" value="WH-like_DNA-bd_sf"/>
</dbReference>
<accession>A0A4R8V735</accession>
<dbReference type="Pfam" id="PF12840">
    <property type="entry name" value="HTH_20"/>
    <property type="match status" value="1"/>
</dbReference>
<dbReference type="OrthoDB" id="3399802at2"/>
<dbReference type="InterPro" id="IPR011991">
    <property type="entry name" value="ArsR-like_HTH"/>
</dbReference>
<gene>
    <name evidence="1" type="ORF">E3O06_00455</name>
</gene>
<dbReference type="CDD" id="cd00090">
    <property type="entry name" value="HTH_ARSR"/>
    <property type="match status" value="1"/>
</dbReference>
<protein>
    <submittedName>
        <fullName evidence="1">MarR family transcriptional regulator</fullName>
    </submittedName>
</protein>
<reference evidence="1 2" key="1">
    <citation type="submission" date="2019-03" db="EMBL/GenBank/DDBJ databases">
        <title>Genomics of glacier-inhabiting Cryobacterium strains.</title>
        <authorList>
            <person name="Liu Q."/>
            <person name="Xin Y.-H."/>
        </authorList>
    </citation>
    <scope>NUCLEOTIDE SEQUENCE [LARGE SCALE GENOMIC DNA]</scope>
    <source>
        <strain evidence="1 2">HLT2-23</strain>
    </source>
</reference>
<dbReference type="EMBL" id="SOEY01000002">
    <property type="protein sequence ID" value="TFB77266.1"/>
    <property type="molecule type" value="Genomic_DNA"/>
</dbReference>
<dbReference type="SUPFAM" id="SSF46785">
    <property type="entry name" value="Winged helix' DNA-binding domain"/>
    <property type="match status" value="1"/>
</dbReference>
<sequence>MYRHNGDMAAQPPSYKTLASLSRMNLLYQLQSRGTMTVNDLAEAAGLHHNTAREHLDRLINEGFVTCAPEPRDSKGRPKMLYSAAGGVSTELGSIRGRKIEAAQERADQLRRMLPAGRAAVAGCSGPAAQRQLDALDDHLDQAGFDASIAANREQLNLRDCPYSEMVKDHPEVCGVHYRLIQGVLEQADGPLRAVGLNLINAPHLCVIDVVAMAGAHDDAAPAERAPGITPAISAASRAQPRNHATQ</sequence>
<dbReference type="InterPro" id="IPR036390">
    <property type="entry name" value="WH_DNA-bd_sf"/>
</dbReference>
<proteinExistence type="predicted"/>
<dbReference type="Gene3D" id="1.10.10.10">
    <property type="entry name" value="Winged helix-like DNA-binding domain superfamily/Winged helix DNA-binding domain"/>
    <property type="match status" value="1"/>
</dbReference>
<evidence type="ECO:0000313" key="2">
    <source>
        <dbReference type="Proteomes" id="UP000298173"/>
    </source>
</evidence>
<name>A0A4R8V735_9MICO</name>
<keyword evidence="2" id="KW-1185">Reference proteome</keyword>
<dbReference type="AlphaFoldDB" id="A0A4R8V735"/>